<organism evidence="1 2">
    <name type="scientific">Mycobacterium kansasii</name>
    <dbReference type="NCBI Taxonomy" id="1768"/>
    <lineage>
        <taxon>Bacteria</taxon>
        <taxon>Bacillati</taxon>
        <taxon>Actinomycetota</taxon>
        <taxon>Actinomycetes</taxon>
        <taxon>Mycobacteriales</taxon>
        <taxon>Mycobacteriaceae</taxon>
        <taxon>Mycobacterium</taxon>
    </lineage>
</organism>
<accession>A0A7G1IBT9</accession>
<name>A0A7G1IBT9_MYCKA</name>
<proteinExistence type="predicted"/>
<dbReference type="AlphaFoldDB" id="A0A7G1IBT9"/>
<keyword evidence="2" id="KW-1185">Reference proteome</keyword>
<evidence type="ECO:0000313" key="1">
    <source>
        <dbReference type="EMBL" id="BCI87195.1"/>
    </source>
</evidence>
<reference evidence="1 2" key="1">
    <citation type="submission" date="2020-07" db="EMBL/GenBank/DDBJ databases">
        <title>Mycobacterium kansasii (former subtype) with zoonotic potential isolated from diseased indoor pet cat, Japan.</title>
        <authorList>
            <person name="Fukano H."/>
            <person name="Terazono T."/>
            <person name="Hoshino Y."/>
        </authorList>
    </citation>
    <scope>NUCLEOTIDE SEQUENCE [LARGE SCALE GENOMIC DNA]</scope>
    <source>
        <strain evidence="1 2">Kuro-I</strain>
    </source>
</reference>
<protein>
    <submittedName>
        <fullName evidence="1">Uncharacterized protein</fullName>
    </submittedName>
</protein>
<gene>
    <name evidence="1" type="ORF">NIIDMKKI_24010</name>
</gene>
<dbReference type="Proteomes" id="UP000516380">
    <property type="component" value="Chromosome"/>
</dbReference>
<sequence length="68" mass="6624">MPSASGGGGGQIDNPTHGAVVVGADGDAVVPGWLVLAVVVLTVVEVELEADGRGAGFAATRMPRSPAN</sequence>
<evidence type="ECO:0000313" key="2">
    <source>
        <dbReference type="Proteomes" id="UP000516380"/>
    </source>
</evidence>
<dbReference type="EMBL" id="AP023343">
    <property type="protein sequence ID" value="BCI87195.1"/>
    <property type="molecule type" value="Genomic_DNA"/>
</dbReference>